<evidence type="ECO:0000313" key="6">
    <source>
        <dbReference type="EMBL" id="OAK75797.1"/>
    </source>
</evidence>
<gene>
    <name evidence="3 5" type="primary">murQ</name>
    <name evidence="6" type="ORF">ABB05_00500</name>
    <name evidence="5" type="ORF">ACA29_19315</name>
</gene>
<dbReference type="Proteomes" id="UP000053881">
    <property type="component" value="Unassembled WGS sequence"/>
</dbReference>
<dbReference type="PANTHER" id="PTHR10088:SF4">
    <property type="entry name" value="GLUCOKINASE REGULATORY PROTEIN"/>
    <property type="match status" value="1"/>
</dbReference>
<feature type="active site" evidence="3">
    <location>
        <position position="110"/>
    </location>
</feature>
<dbReference type="InterPro" id="IPR046348">
    <property type="entry name" value="SIS_dom_sf"/>
</dbReference>
<dbReference type="PANTHER" id="PTHR10088">
    <property type="entry name" value="GLUCOKINASE REGULATORY PROTEIN"/>
    <property type="match status" value="1"/>
</dbReference>
<dbReference type="SUPFAM" id="SSF53697">
    <property type="entry name" value="SIS domain"/>
    <property type="match status" value="1"/>
</dbReference>
<dbReference type="PATRIC" id="fig|217031.4.peg.6532"/>
<dbReference type="CDD" id="cd14273">
    <property type="entry name" value="UBA_TAP-C_like"/>
    <property type="match status" value="1"/>
</dbReference>
<evidence type="ECO:0000259" key="4">
    <source>
        <dbReference type="PROSITE" id="PS51464"/>
    </source>
</evidence>
<name>A0A0Q9XSM9_9BACI</name>
<dbReference type="Gene3D" id="3.40.50.10490">
    <property type="entry name" value="Glucose-6-phosphate isomerase like protein, domain 1"/>
    <property type="match status" value="1"/>
</dbReference>
<comment type="catalytic activity">
    <reaction evidence="3">
        <text>N-acetyl-D-muramate 6-phosphate + H2O = N-acetyl-D-glucosamine 6-phosphate + (R)-lactate</text>
        <dbReference type="Rhea" id="RHEA:26410"/>
        <dbReference type="ChEBI" id="CHEBI:15377"/>
        <dbReference type="ChEBI" id="CHEBI:16004"/>
        <dbReference type="ChEBI" id="CHEBI:57513"/>
        <dbReference type="ChEBI" id="CHEBI:58722"/>
        <dbReference type="EC" id="4.2.1.126"/>
    </reaction>
</comment>
<accession>A0A0Q9XSM9</accession>
<dbReference type="GO" id="GO:0046348">
    <property type="term" value="P:amino sugar catabolic process"/>
    <property type="evidence" value="ECO:0007669"/>
    <property type="project" value="InterPro"/>
</dbReference>
<dbReference type="NCBIfam" id="NF003915">
    <property type="entry name" value="PRK05441.1"/>
    <property type="match status" value="1"/>
</dbReference>
<dbReference type="NCBIfam" id="TIGR00274">
    <property type="entry name" value="N-acetylmuramic acid 6-phosphate etherase"/>
    <property type="match status" value="1"/>
</dbReference>
<evidence type="ECO:0000313" key="8">
    <source>
        <dbReference type="Proteomes" id="UP000077881"/>
    </source>
</evidence>
<dbReference type="OrthoDB" id="9813395at2"/>
<evidence type="ECO:0000313" key="5">
    <source>
        <dbReference type="EMBL" id="KRG11141.1"/>
    </source>
</evidence>
<comment type="miscellaneous">
    <text evidence="3">A lyase-type mechanism (elimination/hydration) is suggested for the cleavage of the lactyl ether bond of MurNAc 6-phosphate, with the formation of an alpha,beta-unsaturated aldehyde intermediate with (E)-stereochemistry, followed by the syn addition of water to give product.</text>
</comment>
<evidence type="ECO:0000256" key="2">
    <source>
        <dbReference type="ARBA" id="ARBA00023277"/>
    </source>
</evidence>
<comment type="pathway">
    <text evidence="3">Amino-sugar metabolism; N-acetylmuramate degradation.</text>
</comment>
<sequence length="299" mass="32462">MSVTELVNPNSVDIDEMSSLEIASLMIEEDQVIYGALQQALGDIAFAIDLMVKQWEVGGRIFVAGAGTSGRIGVLDAAELGPTFSIDESRWIGLIAGGYEAMWKPLETLEDDEKIICELLEQHDFNEKDTFLGLTASGLTPFVISGIRYAKGQGGTTIAISCNPDTLASELSDCGIEVIVGPEVIKGSTRLKAGTAQKMVVNILSTATMVRVGKVYQNQMVDMQLLNKKLIKRAEHTLMEIADLSELEASSLLKACDLDLKVAIFTAITNAETAHARHCIKEENGHLKQAIQHYFSSNQ</sequence>
<dbReference type="STRING" id="217031.ABB05_00500"/>
<dbReference type="InterPro" id="IPR005488">
    <property type="entry name" value="Etherase_MurQ"/>
</dbReference>
<comment type="caution">
    <text evidence="5">The sequence shown here is derived from an EMBL/GenBank/DDBJ whole genome shotgun (WGS) entry which is preliminary data.</text>
</comment>
<evidence type="ECO:0000313" key="7">
    <source>
        <dbReference type="Proteomes" id="UP000053881"/>
    </source>
</evidence>
<keyword evidence="8" id="KW-1185">Reference proteome</keyword>
<dbReference type="GO" id="GO:0016803">
    <property type="term" value="F:ether hydrolase activity"/>
    <property type="evidence" value="ECO:0007669"/>
    <property type="project" value="TreeGrafter"/>
</dbReference>
<feature type="active site" description="Proton donor" evidence="3">
    <location>
        <position position="79"/>
    </location>
</feature>
<protein>
    <recommendedName>
        <fullName evidence="3">N-acetylmuramic acid 6-phosphate etherase</fullName>
        <shortName evidence="3">MurNAc-6-P etherase</shortName>
        <ecNumber evidence="3">4.2.1.126</ecNumber>
    </recommendedName>
    <alternativeName>
        <fullName evidence="3">N-acetylmuramic acid 6-phosphate hydrolase</fullName>
    </alternativeName>
    <alternativeName>
        <fullName evidence="3">N-acetylmuramic acid 6-phosphate lyase</fullName>
    </alternativeName>
</protein>
<reference evidence="6 8" key="1">
    <citation type="submission" date="2015-05" db="EMBL/GenBank/DDBJ databases">
        <title>Comparison of genome.</title>
        <authorList>
            <person name="Zheng Z."/>
            <person name="Sun M."/>
        </authorList>
    </citation>
    <scope>NUCLEOTIDE SEQUENCE [LARGE SCALE GENOMIC DNA]</scope>
    <source>
        <strain evidence="6 8">G25-74</strain>
    </source>
</reference>
<organism evidence="5 7">
    <name type="scientific">Lederbergia galactosidilytica</name>
    <dbReference type="NCBI Taxonomy" id="217031"/>
    <lineage>
        <taxon>Bacteria</taxon>
        <taxon>Bacillati</taxon>
        <taxon>Bacillota</taxon>
        <taxon>Bacilli</taxon>
        <taxon>Bacillales</taxon>
        <taxon>Bacillaceae</taxon>
        <taxon>Lederbergia</taxon>
    </lineage>
</organism>
<dbReference type="EMBL" id="LGPB01000131">
    <property type="protein sequence ID" value="KRG11141.1"/>
    <property type="molecule type" value="Genomic_DNA"/>
</dbReference>
<dbReference type="NCBIfam" id="NF009222">
    <property type="entry name" value="PRK12570.1"/>
    <property type="match status" value="1"/>
</dbReference>
<proteinExistence type="inferred from homology"/>
<keyword evidence="1 3" id="KW-0456">Lyase</keyword>
<reference evidence="5 7" key="2">
    <citation type="submission" date="2015-06" db="EMBL/GenBank/DDBJ databases">
        <title>Genome sequencing project of Bacillus galactosidilyticus PL133.</title>
        <authorList>
            <person name="Gaiero J."/>
            <person name="Nicol R."/>
            <person name="Habash M."/>
        </authorList>
    </citation>
    <scope>NUCLEOTIDE SEQUENCE [LARGE SCALE GENOMIC DNA]</scope>
    <source>
        <strain evidence="5 7">PL133</strain>
    </source>
</reference>
<dbReference type="GO" id="GO:0016835">
    <property type="term" value="F:carbon-oxygen lyase activity"/>
    <property type="evidence" value="ECO:0007669"/>
    <property type="project" value="UniProtKB-UniRule"/>
</dbReference>
<dbReference type="CDD" id="cd05007">
    <property type="entry name" value="SIS_Etherase"/>
    <property type="match status" value="1"/>
</dbReference>
<dbReference type="UniPathway" id="UPA00342"/>
<dbReference type="GO" id="GO:0097367">
    <property type="term" value="F:carbohydrate derivative binding"/>
    <property type="evidence" value="ECO:0007669"/>
    <property type="project" value="InterPro"/>
</dbReference>
<dbReference type="PROSITE" id="PS51464">
    <property type="entry name" value="SIS"/>
    <property type="match status" value="1"/>
</dbReference>
<dbReference type="GO" id="GO:0097173">
    <property type="term" value="P:N-acetylmuramic acid catabolic process"/>
    <property type="evidence" value="ECO:0007669"/>
    <property type="project" value="UniProtKB-UniPathway"/>
</dbReference>
<dbReference type="HAMAP" id="MF_00068">
    <property type="entry name" value="MurQ"/>
    <property type="match status" value="1"/>
</dbReference>
<dbReference type="GO" id="GO:0009254">
    <property type="term" value="P:peptidoglycan turnover"/>
    <property type="evidence" value="ECO:0007669"/>
    <property type="project" value="TreeGrafter"/>
</dbReference>
<comment type="subunit">
    <text evidence="3">Homodimer.</text>
</comment>
<evidence type="ECO:0000256" key="1">
    <source>
        <dbReference type="ARBA" id="ARBA00023239"/>
    </source>
</evidence>
<comment type="function">
    <text evidence="3">Specifically catalyzes the cleavage of the D-lactyl ether substituent of MurNAc 6-phosphate, producing GlcNAc 6-phosphate and D-lactate.</text>
</comment>
<comment type="similarity">
    <text evidence="3">Belongs to the GCKR-like family. MurNAc-6-P etherase subfamily.</text>
</comment>
<dbReference type="AlphaFoldDB" id="A0A0Q9XSM9"/>
<dbReference type="Pfam" id="PF22645">
    <property type="entry name" value="GKRP_SIS_N"/>
    <property type="match status" value="1"/>
</dbReference>
<keyword evidence="2 3" id="KW-0119">Carbohydrate metabolism</keyword>
<dbReference type="Pfam" id="PF14555">
    <property type="entry name" value="UBA_4"/>
    <property type="match status" value="1"/>
</dbReference>
<dbReference type="InterPro" id="IPR040190">
    <property type="entry name" value="MURQ/GCKR"/>
</dbReference>
<evidence type="ECO:0000256" key="3">
    <source>
        <dbReference type="HAMAP-Rule" id="MF_00068"/>
    </source>
</evidence>
<dbReference type="EC" id="4.2.1.126" evidence="3"/>
<feature type="domain" description="SIS" evidence="4">
    <location>
        <begin position="47"/>
        <end position="214"/>
    </location>
</feature>
<dbReference type="Proteomes" id="UP000077881">
    <property type="component" value="Unassembled WGS sequence"/>
</dbReference>
<dbReference type="EMBL" id="LDJR01000007">
    <property type="protein sequence ID" value="OAK75797.1"/>
    <property type="molecule type" value="Genomic_DNA"/>
</dbReference>
<dbReference type="Gene3D" id="1.10.8.1080">
    <property type="match status" value="1"/>
</dbReference>
<dbReference type="InterPro" id="IPR001347">
    <property type="entry name" value="SIS_dom"/>
</dbReference>